<keyword evidence="4 6" id="KW-1133">Transmembrane helix</keyword>
<reference evidence="7 8" key="1">
    <citation type="journal article" date="2015" name="Sci. Rep.">
        <title>Genome of the facultative scuticociliatosis pathogen Pseudocohnilembus persalinus provides insight into its virulence through horizontal gene transfer.</title>
        <authorList>
            <person name="Xiong J."/>
            <person name="Wang G."/>
            <person name="Cheng J."/>
            <person name="Tian M."/>
            <person name="Pan X."/>
            <person name="Warren A."/>
            <person name="Jiang C."/>
            <person name="Yuan D."/>
            <person name="Miao W."/>
        </authorList>
    </citation>
    <scope>NUCLEOTIDE SEQUENCE [LARGE SCALE GENOMIC DNA]</scope>
    <source>
        <strain evidence="7">36N120E</strain>
    </source>
</reference>
<evidence type="ECO:0000313" key="7">
    <source>
        <dbReference type="EMBL" id="KRX00760.1"/>
    </source>
</evidence>
<dbReference type="GO" id="GO:0016020">
    <property type="term" value="C:membrane"/>
    <property type="evidence" value="ECO:0007669"/>
    <property type="project" value="UniProtKB-SubCell"/>
</dbReference>
<sequence length="351" mass="40640">MFFTSYVNGFVMYMIFQGIFFGTSIGLIYMVPIRNSMKYFNKKGIVVGLSLLGYGLGAFFFNLIFHKLNNPQNLDQIYYDDLDVAQYYLALGEQYIQSAKWYYLATAMSSIGNGLGKFTWASLMDKIRFKYLNLINLFIQLILSVTIIRVLQQGEIFYIIYLGLSFFCFGGMMSMLPVLLPKIFGANVGIKVCSFFYISVFLSVYVGYNIVAFSSSYRKALEISSYILGVGLLIGFIGNYDILDINKLLQKNKQNGNIDAEKFMKFDDNVNFEQVQTQISQETNEQQDIKKHKQQEIEFIQFNSYDKDKENQNQEIKIENKKQFKSSISESKLYKQELYGQNFVDIDNIYV</sequence>
<feature type="transmembrane region" description="Helical" evidence="6">
    <location>
        <begin position="132"/>
        <end position="151"/>
    </location>
</feature>
<evidence type="ECO:0000256" key="6">
    <source>
        <dbReference type="SAM" id="Phobius"/>
    </source>
</evidence>
<dbReference type="FunCoup" id="A0A0V0QF39">
    <property type="interactions" value="1"/>
</dbReference>
<organism evidence="7 8">
    <name type="scientific">Pseudocohnilembus persalinus</name>
    <name type="common">Ciliate</name>
    <dbReference type="NCBI Taxonomy" id="266149"/>
    <lineage>
        <taxon>Eukaryota</taxon>
        <taxon>Sar</taxon>
        <taxon>Alveolata</taxon>
        <taxon>Ciliophora</taxon>
        <taxon>Intramacronucleata</taxon>
        <taxon>Oligohymenophorea</taxon>
        <taxon>Scuticociliatia</taxon>
        <taxon>Philasterida</taxon>
        <taxon>Pseudocohnilembidae</taxon>
        <taxon>Pseudocohnilembus</taxon>
    </lineage>
</organism>
<feature type="transmembrane region" description="Helical" evidence="6">
    <location>
        <begin position="12"/>
        <end position="32"/>
    </location>
</feature>
<dbReference type="EMBL" id="LDAU01000182">
    <property type="protein sequence ID" value="KRX00760.1"/>
    <property type="molecule type" value="Genomic_DNA"/>
</dbReference>
<dbReference type="AlphaFoldDB" id="A0A0V0QF39"/>
<feature type="transmembrane region" description="Helical" evidence="6">
    <location>
        <begin position="101"/>
        <end position="120"/>
    </location>
</feature>
<dbReference type="Proteomes" id="UP000054937">
    <property type="component" value="Unassembled WGS sequence"/>
</dbReference>
<dbReference type="InterPro" id="IPR036259">
    <property type="entry name" value="MFS_trans_sf"/>
</dbReference>
<dbReference type="InterPro" id="IPR052983">
    <property type="entry name" value="MFS_Riboflavin_Transporter"/>
</dbReference>
<keyword evidence="3 6" id="KW-0812">Transmembrane</keyword>
<evidence type="ECO:0000256" key="3">
    <source>
        <dbReference type="ARBA" id="ARBA00022692"/>
    </source>
</evidence>
<proteinExistence type="predicted"/>
<evidence type="ECO:0000256" key="1">
    <source>
        <dbReference type="ARBA" id="ARBA00004141"/>
    </source>
</evidence>
<protein>
    <submittedName>
        <fullName evidence="7">Major facilitator superfamily domain, general substrate transporter</fullName>
    </submittedName>
</protein>
<feature type="transmembrane region" description="Helical" evidence="6">
    <location>
        <begin position="157"/>
        <end position="180"/>
    </location>
</feature>
<dbReference type="PANTHER" id="PTHR43385">
    <property type="entry name" value="RIBOFLAVIN TRANSPORTER RIBJ"/>
    <property type="match status" value="1"/>
</dbReference>
<gene>
    <name evidence="7" type="ORF">PPERSA_03020</name>
</gene>
<dbReference type="InParanoid" id="A0A0V0QF39"/>
<keyword evidence="5 6" id="KW-0472">Membrane</keyword>
<name>A0A0V0QF39_PSEPJ</name>
<feature type="transmembrane region" description="Helical" evidence="6">
    <location>
        <begin position="44"/>
        <end position="65"/>
    </location>
</feature>
<comment type="subcellular location">
    <subcellularLocation>
        <location evidence="1">Membrane</location>
        <topology evidence="1">Multi-pass membrane protein</topology>
    </subcellularLocation>
</comment>
<feature type="transmembrane region" description="Helical" evidence="6">
    <location>
        <begin position="192"/>
        <end position="211"/>
    </location>
</feature>
<keyword evidence="8" id="KW-1185">Reference proteome</keyword>
<dbReference type="SUPFAM" id="SSF103473">
    <property type="entry name" value="MFS general substrate transporter"/>
    <property type="match status" value="1"/>
</dbReference>
<evidence type="ECO:0000256" key="4">
    <source>
        <dbReference type="ARBA" id="ARBA00022989"/>
    </source>
</evidence>
<keyword evidence="2" id="KW-0813">Transport</keyword>
<dbReference type="Gene3D" id="1.20.1250.20">
    <property type="entry name" value="MFS general substrate transporter like domains"/>
    <property type="match status" value="1"/>
</dbReference>
<dbReference type="OrthoDB" id="288785at2759"/>
<evidence type="ECO:0000313" key="8">
    <source>
        <dbReference type="Proteomes" id="UP000054937"/>
    </source>
</evidence>
<feature type="transmembrane region" description="Helical" evidence="6">
    <location>
        <begin position="223"/>
        <end position="243"/>
    </location>
</feature>
<evidence type="ECO:0000256" key="5">
    <source>
        <dbReference type="ARBA" id="ARBA00023136"/>
    </source>
</evidence>
<comment type="caution">
    <text evidence="7">The sequence shown here is derived from an EMBL/GenBank/DDBJ whole genome shotgun (WGS) entry which is preliminary data.</text>
</comment>
<accession>A0A0V0QF39</accession>
<evidence type="ECO:0000256" key="2">
    <source>
        <dbReference type="ARBA" id="ARBA00022448"/>
    </source>
</evidence>
<dbReference type="PANTHER" id="PTHR43385:SF1">
    <property type="entry name" value="RIBOFLAVIN TRANSPORTER RIBJ"/>
    <property type="match status" value="1"/>
</dbReference>